<dbReference type="EMBL" id="GL732713">
    <property type="protein sequence ID" value="EFX66163.1"/>
    <property type="molecule type" value="Genomic_DNA"/>
</dbReference>
<dbReference type="KEGG" id="dpx:DAPPUDRAFT_116651"/>
<sequence>MFPNLQTPVVNGLKMQVQSQTLNKAVNILLEWFSDALMKLQFPDLMKNQKHCNIWKINISMSKRLMYFQNMNMSSNILLPGLQIFGRVVQERDRQRRYNGPGSSILEKAHPGAVLSVIHHLITVVQSRWKEGLAK</sequence>
<gene>
    <name evidence="1" type="ORF">DAPPUDRAFT_116651</name>
</gene>
<evidence type="ECO:0000313" key="1">
    <source>
        <dbReference type="EMBL" id="EFX66163.1"/>
    </source>
</evidence>
<protein>
    <submittedName>
        <fullName evidence="1">Uncharacterized protein</fullName>
    </submittedName>
</protein>
<reference evidence="1 2" key="1">
    <citation type="journal article" date="2011" name="Science">
        <title>The ecoresponsive genome of Daphnia pulex.</title>
        <authorList>
            <person name="Colbourne J.K."/>
            <person name="Pfrender M.E."/>
            <person name="Gilbert D."/>
            <person name="Thomas W.K."/>
            <person name="Tucker A."/>
            <person name="Oakley T.H."/>
            <person name="Tokishita S."/>
            <person name="Aerts A."/>
            <person name="Arnold G.J."/>
            <person name="Basu M.K."/>
            <person name="Bauer D.J."/>
            <person name="Caceres C.E."/>
            <person name="Carmel L."/>
            <person name="Casola C."/>
            <person name="Choi J.H."/>
            <person name="Detter J.C."/>
            <person name="Dong Q."/>
            <person name="Dusheyko S."/>
            <person name="Eads B.D."/>
            <person name="Frohlich T."/>
            <person name="Geiler-Samerotte K.A."/>
            <person name="Gerlach D."/>
            <person name="Hatcher P."/>
            <person name="Jogdeo S."/>
            <person name="Krijgsveld J."/>
            <person name="Kriventseva E.V."/>
            <person name="Kultz D."/>
            <person name="Laforsch C."/>
            <person name="Lindquist E."/>
            <person name="Lopez J."/>
            <person name="Manak J.R."/>
            <person name="Muller J."/>
            <person name="Pangilinan J."/>
            <person name="Patwardhan R.P."/>
            <person name="Pitluck S."/>
            <person name="Pritham E.J."/>
            <person name="Rechtsteiner A."/>
            <person name="Rho M."/>
            <person name="Rogozin I.B."/>
            <person name="Sakarya O."/>
            <person name="Salamov A."/>
            <person name="Schaack S."/>
            <person name="Shapiro H."/>
            <person name="Shiga Y."/>
            <person name="Skalitzky C."/>
            <person name="Smith Z."/>
            <person name="Souvorov A."/>
            <person name="Sung W."/>
            <person name="Tang Z."/>
            <person name="Tsuchiya D."/>
            <person name="Tu H."/>
            <person name="Vos H."/>
            <person name="Wang M."/>
            <person name="Wolf Y.I."/>
            <person name="Yamagata H."/>
            <person name="Yamada T."/>
            <person name="Ye Y."/>
            <person name="Shaw J.R."/>
            <person name="Andrews J."/>
            <person name="Crease T.J."/>
            <person name="Tang H."/>
            <person name="Lucas S.M."/>
            <person name="Robertson H.M."/>
            <person name="Bork P."/>
            <person name="Koonin E.V."/>
            <person name="Zdobnov E.M."/>
            <person name="Grigoriev I.V."/>
            <person name="Lynch M."/>
            <person name="Boore J.L."/>
        </authorList>
    </citation>
    <scope>NUCLEOTIDE SEQUENCE [LARGE SCALE GENOMIC DNA]</scope>
</reference>
<name>E9HQ12_DAPPU</name>
<dbReference type="HOGENOM" id="CLU_1887811_0_0_1"/>
<dbReference type="InParanoid" id="E9HQ12"/>
<dbReference type="Proteomes" id="UP000000305">
    <property type="component" value="Unassembled WGS sequence"/>
</dbReference>
<evidence type="ECO:0000313" key="2">
    <source>
        <dbReference type="Proteomes" id="UP000000305"/>
    </source>
</evidence>
<proteinExistence type="predicted"/>
<dbReference type="AlphaFoldDB" id="E9HQ12"/>
<keyword evidence="2" id="KW-1185">Reference proteome</keyword>
<accession>E9HQ12</accession>
<dbReference type="OrthoDB" id="2250192at2759"/>
<organism evidence="1 2">
    <name type="scientific">Daphnia pulex</name>
    <name type="common">Water flea</name>
    <dbReference type="NCBI Taxonomy" id="6669"/>
    <lineage>
        <taxon>Eukaryota</taxon>
        <taxon>Metazoa</taxon>
        <taxon>Ecdysozoa</taxon>
        <taxon>Arthropoda</taxon>
        <taxon>Crustacea</taxon>
        <taxon>Branchiopoda</taxon>
        <taxon>Diplostraca</taxon>
        <taxon>Cladocera</taxon>
        <taxon>Anomopoda</taxon>
        <taxon>Daphniidae</taxon>
        <taxon>Daphnia</taxon>
    </lineage>
</organism>